<dbReference type="PANTHER" id="PTHR43788">
    <property type="entry name" value="DNA2/NAM7 HELICASE FAMILY MEMBER"/>
    <property type="match status" value="1"/>
</dbReference>
<dbReference type="SUPFAM" id="SSF47781">
    <property type="entry name" value="RuvA domain 2-like"/>
    <property type="match status" value="1"/>
</dbReference>
<dbReference type="InterPro" id="IPR041451">
    <property type="entry name" value="RecD2_SH13"/>
</dbReference>
<dbReference type="eggNOG" id="COG0507">
    <property type="taxonomic scope" value="Bacteria"/>
</dbReference>
<dbReference type="Gene3D" id="1.10.150.20">
    <property type="entry name" value="5' to 3' exonuclease, C-terminal subdomain"/>
    <property type="match status" value="1"/>
</dbReference>
<dbReference type="InterPro" id="IPR050534">
    <property type="entry name" value="Coronavir_polyprotein_1ab"/>
</dbReference>
<dbReference type="KEGG" id="ral:Rumal_3283"/>
<dbReference type="SMART" id="SM00382">
    <property type="entry name" value="AAA"/>
    <property type="match status" value="1"/>
</dbReference>
<dbReference type="GO" id="GO:0008854">
    <property type="term" value="F:exodeoxyribonuclease V activity"/>
    <property type="evidence" value="ECO:0007669"/>
    <property type="project" value="UniProtKB-EC"/>
</dbReference>
<reference evidence="5" key="1">
    <citation type="journal article" date="2011" name="J. Bacteriol.">
        <title>Complete genome of the cellulolytic ruminal bacterium Ruminococcus albus 7.</title>
        <authorList>
            <person name="Suen G."/>
            <person name="Stevenson D.M."/>
            <person name="Bruce D.C."/>
            <person name="Chertkov O."/>
            <person name="Copeland A."/>
            <person name="Cheng J.F."/>
            <person name="Detter C."/>
            <person name="Detter J.C."/>
            <person name="Goodwin L.A."/>
            <person name="Han C.S."/>
            <person name="Hauser L.J."/>
            <person name="Ivanova N.N."/>
            <person name="Kyrpides N.C."/>
            <person name="Land M.L."/>
            <person name="Lapidus A."/>
            <person name="Lucas S."/>
            <person name="Ovchinnikova G."/>
            <person name="Pitluck S."/>
            <person name="Tapia R."/>
            <person name="Woyke T."/>
            <person name="Boyum J."/>
            <person name="Mead D."/>
            <person name="Weimer P.J."/>
        </authorList>
    </citation>
    <scope>NUCLEOTIDE SEQUENCE [LARGE SCALE GENOMIC DNA]</scope>
    <source>
        <strain evidence="5">ATCC 27210 / DSM 20455 / JCM 14654 / NCDO 2250 / 7</strain>
        <plasmid evidence="5">pRUMAL01</plasmid>
    </source>
</reference>
<dbReference type="Gene3D" id="1.10.10.2220">
    <property type="match status" value="1"/>
</dbReference>
<evidence type="ECO:0000313" key="5">
    <source>
        <dbReference type="Proteomes" id="UP000006919"/>
    </source>
</evidence>
<dbReference type="PANTHER" id="PTHR43788:SF6">
    <property type="entry name" value="DNA HELICASE B"/>
    <property type="match status" value="1"/>
</dbReference>
<sequence>MIIKGKIDKIFAVRGDWASILVSGLPKEELKNAGFALSKNQIMFVGNIPNPVEECEMGFNGDWVNHPKYGMQFKVTASNLLLNDKSSLFKYLTSGFVEGCGKKIAEAIIEKFGDNAIDVISNDFEKLTEIPKIGKAKAKKIHDSYINTCGMMHIMNLFKGQITQKKCVKIHETYGDKAEKIIQDNPYQLICDIRGFGFKTVDELAVSSGIALNDPRRVKAAIIHTLDTISNDQGHCFIMLDELGDNIRSLIDNIDVPDKVIIKEIKSLYEEEKIILEKDGDFVRVYLKELYDAENDLARKISIMKKYRNRAYREDIVDDTIELITSRETNPDFEFEPLQVEAVKTSLRNHFSIITGGPGTGKTTIINAVAKAAIAMKFGVILLAPTGRASRKLAESTGLEAYTIAKYTFSKGAIVGDEINNKPNRLFIVDETSMIDVENAAKLFYLIKKTDTVVLVGDIDQLPSIGAGNFFRDLVSSGLVPMVKLTFTHRFKGSIAENARSINRGSSKFKEDDEFEIIKEKDPIRRQELVLAKYYEELKNAGGNYKRVQIIVPMRQRGDTCTNTLNKIIRDKVNPLRLKQQVFGPSQFRVGDRVMQTSNDSELGVANGDCGIVYAIDNDNASMDVMMDVGGRKTYNKLQSTNLTIAYAITVHKSQGSEYMTVISAYGNADYVMLQRNLLYTAVTRAKNKMILIADPQALYRAVNNIEPIIRNTSINEKIAKYDRI</sequence>
<dbReference type="InterPro" id="IPR027785">
    <property type="entry name" value="UvrD-like_helicase_C"/>
</dbReference>
<organism evidence="4 5">
    <name type="scientific">Ruminococcus albus (strain ATCC 27210 / DSM 20455 / JCM 14654 / NCDO 2250 / 7)</name>
    <dbReference type="NCBI Taxonomy" id="697329"/>
    <lineage>
        <taxon>Bacteria</taxon>
        <taxon>Bacillati</taxon>
        <taxon>Bacillota</taxon>
        <taxon>Clostridia</taxon>
        <taxon>Eubacteriales</taxon>
        <taxon>Oscillospiraceae</taxon>
        <taxon>Ruminococcus</taxon>
    </lineage>
</organism>
<dbReference type="InterPro" id="IPR029493">
    <property type="entry name" value="RecD2-like_HHH"/>
</dbReference>
<keyword evidence="4" id="KW-0378">Hydrolase</keyword>
<gene>
    <name evidence="4" type="ordered locus">Rumal_3283</name>
</gene>
<dbReference type="RefSeq" id="WP_013483296.1">
    <property type="nucleotide sequence ID" value="NC_014824.1"/>
</dbReference>
<geneLocation type="plasmid" evidence="4 5">
    <name>pRUMAL01</name>
</geneLocation>
<dbReference type="Pfam" id="PF18335">
    <property type="entry name" value="SH3_13"/>
    <property type="match status" value="1"/>
</dbReference>
<evidence type="ECO:0000313" key="4">
    <source>
        <dbReference type="EMBL" id="ADU23746.1"/>
    </source>
</evidence>
<dbReference type="Pfam" id="PF13538">
    <property type="entry name" value="UvrD_C_2"/>
    <property type="match status" value="1"/>
</dbReference>
<dbReference type="Pfam" id="PF14490">
    <property type="entry name" value="HHH_RecD2"/>
    <property type="match status" value="1"/>
</dbReference>
<dbReference type="Pfam" id="PF23139">
    <property type="entry name" value="OB_YrrC"/>
    <property type="match status" value="1"/>
</dbReference>
<evidence type="ECO:0000256" key="1">
    <source>
        <dbReference type="ARBA" id="ARBA00022741"/>
    </source>
</evidence>
<dbReference type="SUPFAM" id="SSF52540">
    <property type="entry name" value="P-loop containing nucleoside triphosphate hydrolases"/>
    <property type="match status" value="1"/>
</dbReference>
<keyword evidence="1" id="KW-0547">Nucleotide-binding</keyword>
<feature type="domain" description="AAA+ ATPase" evidence="3">
    <location>
        <begin position="348"/>
        <end position="486"/>
    </location>
</feature>
<dbReference type="Gene3D" id="3.40.50.300">
    <property type="entry name" value="P-loop containing nucleotide triphosphate hydrolases"/>
    <property type="match status" value="2"/>
</dbReference>
<dbReference type="InterPro" id="IPR027417">
    <property type="entry name" value="P-loop_NTPase"/>
</dbReference>
<name>E6UJA0_RUMA7</name>
<dbReference type="CDD" id="cd17933">
    <property type="entry name" value="DEXSc_RecD-like"/>
    <property type="match status" value="1"/>
</dbReference>
<dbReference type="HOGENOM" id="CLU_007524_0_3_9"/>
<dbReference type="GO" id="GO:0005524">
    <property type="term" value="F:ATP binding"/>
    <property type="evidence" value="ECO:0007669"/>
    <property type="project" value="UniProtKB-KW"/>
</dbReference>
<evidence type="ECO:0000256" key="2">
    <source>
        <dbReference type="ARBA" id="ARBA00022840"/>
    </source>
</evidence>
<dbReference type="AlphaFoldDB" id="E6UJA0"/>
<keyword evidence="2" id="KW-0067">ATP-binding</keyword>
<dbReference type="Proteomes" id="UP000006919">
    <property type="component" value="Plasmid pRUMAL01"/>
</dbReference>
<dbReference type="InterPro" id="IPR055446">
    <property type="entry name" value="RecD2_N_OB"/>
</dbReference>
<dbReference type="Pfam" id="PF13604">
    <property type="entry name" value="AAA_30"/>
    <property type="match status" value="1"/>
</dbReference>
<evidence type="ECO:0000259" key="3">
    <source>
        <dbReference type="SMART" id="SM00382"/>
    </source>
</evidence>
<protein>
    <submittedName>
        <fullName evidence="4">Exodeoxyribonuclease V</fullName>
        <ecNumber evidence="4">3.1.11.5</ecNumber>
    </submittedName>
</protein>
<dbReference type="Pfam" id="PF14520">
    <property type="entry name" value="HHH_5"/>
    <property type="match status" value="1"/>
</dbReference>
<proteinExistence type="predicted"/>
<dbReference type="InterPro" id="IPR010994">
    <property type="entry name" value="RuvA_2-like"/>
</dbReference>
<dbReference type="EC" id="3.1.11.5" evidence="4"/>
<dbReference type="EMBL" id="CP002404">
    <property type="protein sequence ID" value="ADU23746.1"/>
    <property type="molecule type" value="Genomic_DNA"/>
</dbReference>
<keyword evidence="4" id="KW-0614">Plasmid</keyword>
<dbReference type="OrthoDB" id="9803432at2"/>
<dbReference type="CDD" id="cd18809">
    <property type="entry name" value="SF1_C_RecD"/>
    <property type="match status" value="1"/>
</dbReference>
<dbReference type="InterPro" id="IPR003593">
    <property type="entry name" value="AAA+_ATPase"/>
</dbReference>
<accession>E6UJA0</accession>
<dbReference type="Gene3D" id="2.30.30.940">
    <property type="match status" value="1"/>
</dbReference>
<dbReference type="GO" id="GO:0003678">
    <property type="term" value="F:DNA helicase activity"/>
    <property type="evidence" value="ECO:0007669"/>
    <property type="project" value="UniProtKB-ARBA"/>
</dbReference>